<sequence>MVTFKATHILKPAKPTPEEIMYLNACDQIKDITHTTTIYFFRNCEKLDNGDVGLLRDSLSEVLVLFYPLAWRLKAAAGWSSTAVAVEFSFIELNGIVMDSGHMLD</sequence>
<protein>
    <submittedName>
        <fullName evidence="1">Spermidine hydroxycinnamoyl transferase-like</fullName>
    </submittedName>
</protein>
<dbReference type="EMBL" id="JBFOLJ010000005">
    <property type="protein sequence ID" value="KAL2538007.1"/>
    <property type="molecule type" value="Genomic_DNA"/>
</dbReference>
<reference evidence="1" key="1">
    <citation type="submission" date="2024-07" db="EMBL/GenBank/DDBJ databases">
        <title>Two chromosome-level genome assemblies of Korean endemic species Abeliophyllum distichum and Forsythia ovata (Oleaceae).</title>
        <authorList>
            <person name="Mun J.H."/>
        </authorList>
    </citation>
    <scope>NUCLEOTIDE SEQUENCE</scope>
    <source>
        <strain evidence="1">KNKB202402200001</strain>
        <tissue evidence="1">Leaf</tissue>
    </source>
</reference>
<dbReference type="InterPro" id="IPR023213">
    <property type="entry name" value="CAT-like_dom_sf"/>
</dbReference>
<dbReference type="Gene3D" id="3.30.559.10">
    <property type="entry name" value="Chloramphenicol acetyltransferase-like domain"/>
    <property type="match status" value="1"/>
</dbReference>
<comment type="caution">
    <text evidence="1">The sequence shown here is derived from an EMBL/GenBank/DDBJ whole genome shotgun (WGS) entry which is preliminary data.</text>
</comment>
<evidence type="ECO:0000313" key="1">
    <source>
        <dbReference type="EMBL" id="KAL2537994.1"/>
    </source>
</evidence>
<dbReference type="AlphaFoldDB" id="A0ABD1VKW9"/>
<proteinExistence type="predicted"/>
<name>A0ABD1VKW9_9LAMI</name>
<accession>A0ABD1VKW9</accession>
<dbReference type="Pfam" id="PF02458">
    <property type="entry name" value="Transferase"/>
    <property type="match status" value="1"/>
</dbReference>
<evidence type="ECO:0000313" key="3">
    <source>
        <dbReference type="Proteomes" id="UP001604277"/>
    </source>
</evidence>
<dbReference type="Proteomes" id="UP001604277">
    <property type="component" value="Unassembled WGS sequence"/>
</dbReference>
<dbReference type="EMBL" id="JBFOLJ010000005">
    <property type="protein sequence ID" value="KAL2537994.1"/>
    <property type="molecule type" value="Genomic_DNA"/>
</dbReference>
<evidence type="ECO:0000313" key="2">
    <source>
        <dbReference type="EMBL" id="KAL2538007.1"/>
    </source>
</evidence>
<keyword evidence="3" id="KW-1185">Reference proteome</keyword>
<reference evidence="3" key="2">
    <citation type="submission" date="2024-07" db="EMBL/GenBank/DDBJ databases">
        <title>Two chromosome-level genome assemblies of Korean endemic species Abeliophyllum distichum and Forsythia ovata (Oleaceae).</title>
        <authorList>
            <person name="Jang H."/>
        </authorList>
    </citation>
    <scope>NUCLEOTIDE SEQUENCE [LARGE SCALE GENOMIC DNA]</scope>
</reference>
<gene>
    <name evidence="1" type="ORF">Fot_19385</name>
    <name evidence="2" type="ORF">Fot_19398</name>
</gene>
<organism evidence="1 3">
    <name type="scientific">Forsythia ovata</name>
    <dbReference type="NCBI Taxonomy" id="205694"/>
    <lineage>
        <taxon>Eukaryota</taxon>
        <taxon>Viridiplantae</taxon>
        <taxon>Streptophyta</taxon>
        <taxon>Embryophyta</taxon>
        <taxon>Tracheophyta</taxon>
        <taxon>Spermatophyta</taxon>
        <taxon>Magnoliopsida</taxon>
        <taxon>eudicotyledons</taxon>
        <taxon>Gunneridae</taxon>
        <taxon>Pentapetalae</taxon>
        <taxon>asterids</taxon>
        <taxon>lamiids</taxon>
        <taxon>Lamiales</taxon>
        <taxon>Oleaceae</taxon>
        <taxon>Forsythieae</taxon>
        <taxon>Forsythia</taxon>
    </lineage>
</organism>